<protein>
    <recommendedName>
        <fullName evidence="3">Antitoxin VbhA domain-containing protein</fullName>
    </recommendedName>
</protein>
<keyword evidence="2" id="KW-1185">Reference proteome</keyword>
<dbReference type="STRING" id="1120980.GCA_000745955_00916"/>
<name>A0A376BNB2_9NEIS</name>
<dbReference type="AlphaFoldDB" id="A0A376BNB2"/>
<evidence type="ECO:0000313" key="1">
    <source>
        <dbReference type="EMBL" id="SSY71158.1"/>
    </source>
</evidence>
<evidence type="ECO:0008006" key="3">
    <source>
        <dbReference type="Google" id="ProtNLM"/>
    </source>
</evidence>
<dbReference type="RefSeq" id="WP_034292086.1">
    <property type="nucleotide sequence ID" value="NZ_CP091519.2"/>
</dbReference>
<dbReference type="Proteomes" id="UP000254209">
    <property type="component" value="Unassembled WGS sequence"/>
</dbReference>
<accession>A0A376BNB2</accession>
<dbReference type="EMBL" id="UFSO01000002">
    <property type="protein sequence ID" value="SSY71158.1"/>
    <property type="molecule type" value="Genomic_DNA"/>
</dbReference>
<reference evidence="1 2" key="1">
    <citation type="submission" date="2018-06" db="EMBL/GenBank/DDBJ databases">
        <authorList>
            <consortium name="Pathogen Informatics"/>
            <person name="Doyle S."/>
        </authorList>
    </citation>
    <scope>NUCLEOTIDE SEQUENCE [LARGE SCALE GENOMIC DNA]</scope>
    <source>
        <strain evidence="1 2">NCTC10283</strain>
    </source>
</reference>
<proteinExistence type="predicted"/>
<evidence type="ECO:0000313" key="2">
    <source>
        <dbReference type="Proteomes" id="UP000254209"/>
    </source>
</evidence>
<gene>
    <name evidence="1" type="ORF">NCTC10283_01298</name>
</gene>
<organism evidence="1 2">
    <name type="scientific">Alysiella crassa</name>
    <dbReference type="NCBI Taxonomy" id="153491"/>
    <lineage>
        <taxon>Bacteria</taxon>
        <taxon>Pseudomonadati</taxon>
        <taxon>Pseudomonadota</taxon>
        <taxon>Betaproteobacteria</taxon>
        <taxon>Neisseriales</taxon>
        <taxon>Neisseriaceae</taxon>
        <taxon>Alysiella</taxon>
    </lineage>
</organism>
<sequence>MNTHHFYAQRDAIFALESFQPTEQTQKIDLAVLSGRVSNAQAIDEMRLYIEQHRSLVGFVETRTWTR</sequence>